<dbReference type="Proteomes" id="UP000565711">
    <property type="component" value="Unassembled WGS sequence"/>
</dbReference>
<dbReference type="EMBL" id="JAAXOP010000004">
    <property type="protein sequence ID" value="NKY50311.1"/>
    <property type="molecule type" value="Genomic_DNA"/>
</dbReference>
<feature type="coiled-coil region" evidence="1">
    <location>
        <begin position="158"/>
        <end position="228"/>
    </location>
</feature>
<dbReference type="AlphaFoldDB" id="A0A846XY79"/>
<reference evidence="3 4" key="1">
    <citation type="submission" date="2020-04" db="EMBL/GenBank/DDBJ databases">
        <title>MicrobeNet Type strains.</title>
        <authorList>
            <person name="Nicholson A.C."/>
        </authorList>
    </citation>
    <scope>NUCLEOTIDE SEQUENCE [LARGE SCALE GENOMIC DNA]</scope>
    <source>
        <strain evidence="3 4">JCM 12354</strain>
    </source>
</reference>
<evidence type="ECO:0000256" key="1">
    <source>
        <dbReference type="SAM" id="Coils"/>
    </source>
</evidence>
<evidence type="ECO:0000313" key="4">
    <source>
        <dbReference type="Proteomes" id="UP000565711"/>
    </source>
</evidence>
<evidence type="ECO:0000313" key="3">
    <source>
        <dbReference type="EMBL" id="NKY50311.1"/>
    </source>
</evidence>
<name>A0A846XY79_9NOCA</name>
<organism evidence="3 4">
    <name type="scientific">Nocardia vermiculata</name>
    <dbReference type="NCBI Taxonomy" id="257274"/>
    <lineage>
        <taxon>Bacteria</taxon>
        <taxon>Bacillati</taxon>
        <taxon>Actinomycetota</taxon>
        <taxon>Actinomycetes</taxon>
        <taxon>Mycobacteriales</taxon>
        <taxon>Nocardiaceae</taxon>
        <taxon>Nocardia</taxon>
    </lineage>
</organism>
<gene>
    <name evidence="3" type="ORF">HGA08_08830</name>
</gene>
<dbReference type="RefSeq" id="WP_168436097.1">
    <property type="nucleotide sequence ID" value="NZ_JAAXOP010000004.1"/>
</dbReference>
<keyword evidence="4" id="KW-1185">Reference proteome</keyword>
<accession>A0A846XY79</accession>
<keyword evidence="1" id="KW-0175">Coiled coil</keyword>
<evidence type="ECO:0000256" key="2">
    <source>
        <dbReference type="SAM" id="MobiDB-lite"/>
    </source>
</evidence>
<feature type="region of interest" description="Disordered" evidence="2">
    <location>
        <begin position="239"/>
        <end position="269"/>
    </location>
</feature>
<sequence length="269" mass="31573">MPDEYDAIRRGLSNYERGLYFELGRAYIRGETADRGWVRQFKIETGKGSRIIDSARTEGLGIRAVERKSGRLNEREAREQLIRERAGIDSGKIARSDWETVAGEKIPRSVSNDMHALSRDFPGKFNHQVISRTDALRAIQVGRTLASKQLELVRVYELDRADRARKRLQNIREIVRQRERARELERQRERDERRRRAKERLPRVREAAERLRERRERQQRTRERLLLMRQTTERIRLPEPTTSGQRGREEHEALGVVGDEVVDARAGVS</sequence>
<comment type="caution">
    <text evidence="3">The sequence shown here is derived from an EMBL/GenBank/DDBJ whole genome shotgun (WGS) entry which is preliminary data.</text>
</comment>
<protein>
    <submittedName>
        <fullName evidence="3">Uncharacterized protein</fullName>
    </submittedName>
</protein>
<proteinExistence type="predicted"/>